<reference evidence="1 2" key="1">
    <citation type="submission" date="2019-04" db="EMBL/GenBank/DDBJ databases">
        <title>Phreatobacter aquaticus sp. nov.</title>
        <authorList>
            <person name="Choi A."/>
            <person name="Baek K."/>
        </authorList>
    </citation>
    <scope>NUCLEOTIDE SEQUENCE [LARGE SCALE GENOMIC DNA]</scope>
    <source>
        <strain evidence="1 2">NMCR1094</strain>
    </source>
</reference>
<sequence>MTIVRFPGAGPRPPDPSASELAEAIKRAALEISSAMVILSEDTLAESKRMVMADKLLVASTALRDALQHYKDGLGEALHDLMHGETDNRSTGD</sequence>
<dbReference type="AlphaFoldDB" id="A0A4D7QII2"/>
<dbReference type="Proteomes" id="UP000298588">
    <property type="component" value="Chromosome"/>
</dbReference>
<evidence type="ECO:0000313" key="1">
    <source>
        <dbReference type="EMBL" id="QCK87238.1"/>
    </source>
</evidence>
<gene>
    <name evidence="1" type="ORF">E8L99_16480</name>
</gene>
<proteinExistence type="predicted"/>
<name>A0A4D7QII2_9HYPH</name>
<dbReference type="RefSeq" id="WP_137100567.1">
    <property type="nucleotide sequence ID" value="NZ_CP039865.1"/>
</dbReference>
<accession>A0A4D7QII2</accession>
<dbReference type="KEGG" id="paqt:E8L99_16480"/>
<keyword evidence="2" id="KW-1185">Reference proteome</keyword>
<organism evidence="1 2">
    <name type="scientific">Phreatobacter aquaticus</name>
    <dbReference type="NCBI Taxonomy" id="2570229"/>
    <lineage>
        <taxon>Bacteria</taxon>
        <taxon>Pseudomonadati</taxon>
        <taxon>Pseudomonadota</taxon>
        <taxon>Alphaproteobacteria</taxon>
        <taxon>Hyphomicrobiales</taxon>
        <taxon>Phreatobacteraceae</taxon>
        <taxon>Phreatobacter</taxon>
    </lineage>
</organism>
<dbReference type="EMBL" id="CP039865">
    <property type="protein sequence ID" value="QCK87238.1"/>
    <property type="molecule type" value="Genomic_DNA"/>
</dbReference>
<evidence type="ECO:0000313" key="2">
    <source>
        <dbReference type="Proteomes" id="UP000298588"/>
    </source>
</evidence>
<protein>
    <submittedName>
        <fullName evidence="1">Uncharacterized protein</fullName>
    </submittedName>
</protein>